<keyword evidence="2" id="KW-1185">Reference proteome</keyword>
<dbReference type="EMBL" id="CP030140">
    <property type="protein sequence ID" value="AWX69196.1"/>
    <property type="molecule type" value="Genomic_DNA"/>
</dbReference>
<dbReference type="Proteomes" id="UP000250218">
    <property type="component" value="Chromosome"/>
</dbReference>
<reference evidence="2" key="1">
    <citation type="submission" date="2018-06" db="EMBL/GenBank/DDBJ databases">
        <title>Complete genome sequences of Mycoplasma anatis, M. anseris and M. cloacale type strains.</title>
        <authorList>
            <person name="Grozner D."/>
            <person name="Forro B."/>
            <person name="Sulyok K.M."/>
            <person name="Marton S."/>
            <person name="Kreizinger Z."/>
            <person name="Banyai K."/>
            <person name="Gyuranecz M."/>
        </authorList>
    </citation>
    <scope>NUCLEOTIDE SEQUENCE [LARGE SCALE GENOMIC DNA]</scope>
    <source>
        <strain evidence="2">ATCC 49234</strain>
    </source>
</reference>
<evidence type="ECO:0000313" key="2">
    <source>
        <dbReference type="Proteomes" id="UP000250218"/>
    </source>
</evidence>
<evidence type="ECO:0000313" key="1">
    <source>
        <dbReference type="EMBL" id="AWX69196.1"/>
    </source>
</evidence>
<sequence length="328" mass="39545">MIKTKILEIIKSIQNKYPNVIIQGSFVFYLKNYIKRVPNDVDLLFTNVSLKSKNYFFQKIKKQYTNSTVFDTECKSHFKIYYSSINEPIIIESILAKTIKKKYIENYGGIKITNNEYLVSSKICQILSNYYLYAYLNKKSRLEKIKNAINDLCYVLKKHKKILKSLNFALIYDNILMNLYYDLLTTKYHYVNYLKDSKFENFLKQINSKNSLQILFILKNMKINNKKIELINKIFETRDYFMDKILYKFQILQKFRFDNNYGLTFYIKNDLLVSNELVKFIRMMFKEYEINFHNSVIAKWINQILEYKENTIAFNFFCLINILLKYGK</sequence>
<dbReference type="KEGG" id="mane:DP065_00250"/>
<dbReference type="RefSeq" id="WP_033178863.1">
    <property type="nucleotide sequence ID" value="NZ_CP030140.1"/>
</dbReference>
<proteinExistence type="predicted"/>
<protein>
    <submittedName>
        <fullName evidence="1">Uncharacterized protein</fullName>
    </submittedName>
</protein>
<name>A0A2Z4NCH3_9BACT</name>
<dbReference type="AlphaFoldDB" id="A0A2Z4NCH3"/>
<accession>A0A2Z4NCH3</accession>
<gene>
    <name evidence="1" type="ORF">DP065_00250</name>
</gene>
<organism evidence="1 2">
    <name type="scientific">[Mycoplasma] anseris</name>
    <dbReference type="NCBI Taxonomy" id="92400"/>
    <lineage>
        <taxon>Bacteria</taxon>
        <taxon>Bacillati</taxon>
        <taxon>Mycoplasmatota</taxon>
        <taxon>Mycoplasmoidales</taxon>
        <taxon>Metamycoplasmataceae</taxon>
        <taxon>Metamycoplasma</taxon>
    </lineage>
</organism>